<sequence length="427" mass="48953">MPKNVFVIGPDAFNLARLEELSRSGAVRFHPLLRYEDVRGAHYPLEALLDRAESEVRSFEGSIDGLVGFWDFPVSDMVPILCRRLGLRGPSLEAVVKCEDKFWSRLEQRKVIADCVPRFCRFDPFEEAPASRVDLEYPFWIKPVKAWRSQLGFRIRNEAELHEAIGIIRERIGRFSDPFNRLLGLLDLPRGIPMEEGSFCIAEEIIGGRQCTLEGFSLDGEVGIYGIVDSIRYANETTFSRYQYPSDLPADIQARMIEKSRAVVQFLGLDNTTFNIELYYDEKRDRIWLLEINPRISQSHSVLFDKVDGYSNLRILADVALGNLPDRVPGRGAFRYAAKHFIRHFEDAQVAAVPGEEDIRALQEEIPGTLVDIHVQPGMRLSELHEQDSYSYELGFLFVGAEDRRQLLERIRRCEERLPFKLEPVAG</sequence>
<dbReference type="EMBL" id="JBGUAW010000006">
    <property type="protein sequence ID" value="MFA9461021.1"/>
    <property type="molecule type" value="Genomic_DNA"/>
</dbReference>
<dbReference type="PANTHER" id="PTHR43585:SF2">
    <property type="entry name" value="ATP-GRASP ENZYME FSQD"/>
    <property type="match status" value="1"/>
</dbReference>
<protein>
    <submittedName>
        <fullName evidence="6">Acetyl-CoA carboxylase biotin carboxylase subunit family protein</fullName>
    </submittedName>
</protein>
<evidence type="ECO:0000313" key="6">
    <source>
        <dbReference type="EMBL" id="MFA9461021.1"/>
    </source>
</evidence>
<keyword evidence="2 4" id="KW-0547">Nucleotide-binding</keyword>
<evidence type="ECO:0000313" key="7">
    <source>
        <dbReference type="Proteomes" id="UP001575181"/>
    </source>
</evidence>
<proteinExistence type="predicted"/>
<dbReference type="PROSITE" id="PS50975">
    <property type="entry name" value="ATP_GRASP"/>
    <property type="match status" value="1"/>
</dbReference>
<evidence type="ECO:0000256" key="2">
    <source>
        <dbReference type="ARBA" id="ARBA00022741"/>
    </source>
</evidence>
<organism evidence="6 7">
    <name type="scientific">Thiohalorhabdus methylotrophus</name>
    <dbReference type="NCBI Taxonomy" id="3242694"/>
    <lineage>
        <taxon>Bacteria</taxon>
        <taxon>Pseudomonadati</taxon>
        <taxon>Pseudomonadota</taxon>
        <taxon>Gammaproteobacteria</taxon>
        <taxon>Thiohalorhabdales</taxon>
        <taxon>Thiohalorhabdaceae</taxon>
        <taxon>Thiohalorhabdus</taxon>
    </lineage>
</organism>
<comment type="caution">
    <text evidence="6">The sequence shown here is derived from an EMBL/GenBank/DDBJ whole genome shotgun (WGS) entry which is preliminary data.</text>
</comment>
<gene>
    <name evidence="6" type="ORF">ACERLL_09320</name>
</gene>
<dbReference type="Proteomes" id="UP001575181">
    <property type="component" value="Unassembled WGS sequence"/>
</dbReference>
<keyword evidence="3 4" id="KW-0067">ATP-binding</keyword>
<dbReference type="PROSITE" id="PS00867">
    <property type="entry name" value="CPSASE_2"/>
    <property type="match status" value="1"/>
</dbReference>
<dbReference type="InterPro" id="IPR052032">
    <property type="entry name" value="ATP-dep_AA_Ligase"/>
</dbReference>
<accession>A0ABV4TWT0</accession>
<evidence type="ECO:0000259" key="5">
    <source>
        <dbReference type="PROSITE" id="PS50975"/>
    </source>
</evidence>
<reference evidence="6 7" key="1">
    <citation type="submission" date="2024-08" db="EMBL/GenBank/DDBJ databases">
        <title>Whole-genome sequencing of halo(alkali)philic microorganisms from hypersaline lakes.</title>
        <authorList>
            <person name="Sorokin D.Y."/>
            <person name="Merkel A.Y."/>
            <person name="Messina E."/>
            <person name="Yakimov M."/>
        </authorList>
    </citation>
    <scope>NUCLEOTIDE SEQUENCE [LARGE SCALE GENOMIC DNA]</scope>
    <source>
        <strain evidence="6 7">Cl-TMA</strain>
    </source>
</reference>
<evidence type="ECO:0000256" key="3">
    <source>
        <dbReference type="ARBA" id="ARBA00022840"/>
    </source>
</evidence>
<dbReference type="Gene3D" id="3.30.470.20">
    <property type="entry name" value="ATP-grasp fold, B domain"/>
    <property type="match status" value="1"/>
</dbReference>
<evidence type="ECO:0000256" key="4">
    <source>
        <dbReference type="PROSITE-ProRule" id="PRU00409"/>
    </source>
</evidence>
<dbReference type="InterPro" id="IPR011761">
    <property type="entry name" value="ATP-grasp"/>
</dbReference>
<keyword evidence="7" id="KW-1185">Reference proteome</keyword>
<feature type="domain" description="ATP-grasp" evidence="5">
    <location>
        <begin position="106"/>
        <end position="321"/>
    </location>
</feature>
<evidence type="ECO:0000256" key="1">
    <source>
        <dbReference type="ARBA" id="ARBA00022598"/>
    </source>
</evidence>
<dbReference type="InterPro" id="IPR005479">
    <property type="entry name" value="CPAse_ATP-bd"/>
</dbReference>
<dbReference type="RefSeq" id="WP_373655809.1">
    <property type="nucleotide sequence ID" value="NZ_JBGUAW010000006.1"/>
</dbReference>
<dbReference type="Pfam" id="PF13535">
    <property type="entry name" value="ATP-grasp_4"/>
    <property type="match status" value="1"/>
</dbReference>
<keyword evidence="1" id="KW-0436">Ligase</keyword>
<name>A0ABV4TWT0_9GAMM</name>
<dbReference type="PANTHER" id="PTHR43585">
    <property type="entry name" value="FUMIPYRROLE BIOSYNTHESIS PROTEIN C"/>
    <property type="match status" value="1"/>
</dbReference>
<dbReference type="SUPFAM" id="SSF56059">
    <property type="entry name" value="Glutathione synthetase ATP-binding domain-like"/>
    <property type="match status" value="1"/>
</dbReference>